<dbReference type="Pfam" id="PF10282">
    <property type="entry name" value="Lactonase"/>
    <property type="match status" value="1"/>
</dbReference>
<dbReference type="RefSeq" id="WP_284386748.1">
    <property type="nucleotide sequence ID" value="NZ_BSNG01000001.1"/>
</dbReference>
<keyword evidence="2" id="KW-0119">Carbohydrate metabolism</keyword>
<reference evidence="3" key="1">
    <citation type="journal article" date="2014" name="Int. J. Syst. Evol. Microbiol.">
        <title>Complete genome of a new Firmicutes species belonging to the dominant human colonic microbiota ('Ruminococcus bicirculans') reveals two chromosomes and a selective capacity to utilize plant glucans.</title>
        <authorList>
            <consortium name="NISC Comparative Sequencing Program"/>
            <person name="Wegmann U."/>
            <person name="Louis P."/>
            <person name="Goesmann A."/>
            <person name="Henrissat B."/>
            <person name="Duncan S.H."/>
            <person name="Flint H.J."/>
        </authorList>
    </citation>
    <scope>NUCLEOTIDE SEQUENCE</scope>
    <source>
        <strain evidence="3">NBRC 103855</strain>
    </source>
</reference>
<keyword evidence="4" id="KW-1185">Reference proteome</keyword>
<protein>
    <submittedName>
        <fullName evidence="3">6-phosphogluconolactonase</fullName>
    </submittedName>
</protein>
<reference evidence="3" key="2">
    <citation type="submission" date="2023-01" db="EMBL/GenBank/DDBJ databases">
        <title>Draft genome sequence of Devosia yakushimensis strain NBRC 103855.</title>
        <authorList>
            <person name="Sun Q."/>
            <person name="Mori K."/>
        </authorList>
    </citation>
    <scope>NUCLEOTIDE SEQUENCE</scope>
    <source>
        <strain evidence="3">NBRC 103855</strain>
    </source>
</reference>
<sequence length="369" mass="38905">MPSALFYVGCCNRSLGYVRNPAGKGIAAFRLDLTSGAAQPLGVTEGIDNPTFLEVARDGVSLSAVSEVAGWNEGDITAYGIDYATGALDYLSKQPTRGDGTAHNSHDGTGRFAAIANYSGLPASARPNQSIAIYPRDPDGTLHPPIAEIRHHGTGPDAGRQERPHAHCIRWTPDNRFVVVADLGIDRLLVYRFDARTGALSPHSETLMPPGSGPRHFRFHPSLPFAYCVNELTCTLASLAFDAEAGSFTLLAIEPTLPEPFAGNSGSAIDIAAGGRHLYVGNRGHDSLAGFAIDQASGIARLIGTTPCGGHVPRDFAFDPTGTILAVANQESDLISLFRYEPESGALKSFGSPIMTGSPTAIAFHPLIA</sequence>
<comment type="caution">
    <text evidence="3">The sequence shown here is derived from an EMBL/GenBank/DDBJ whole genome shotgun (WGS) entry which is preliminary data.</text>
</comment>
<comment type="similarity">
    <text evidence="1">Belongs to the cycloisomerase 2 family.</text>
</comment>
<gene>
    <name evidence="3" type="ORF">GCM10007913_00220</name>
</gene>
<evidence type="ECO:0000256" key="2">
    <source>
        <dbReference type="ARBA" id="ARBA00022526"/>
    </source>
</evidence>
<dbReference type="EMBL" id="BSNG01000001">
    <property type="protein sequence ID" value="GLQ08090.1"/>
    <property type="molecule type" value="Genomic_DNA"/>
</dbReference>
<dbReference type="InterPro" id="IPR050282">
    <property type="entry name" value="Cycloisomerase_2"/>
</dbReference>
<dbReference type="InterPro" id="IPR011048">
    <property type="entry name" value="Haem_d1_sf"/>
</dbReference>
<dbReference type="Proteomes" id="UP001161406">
    <property type="component" value="Unassembled WGS sequence"/>
</dbReference>
<dbReference type="Gene3D" id="2.130.10.10">
    <property type="entry name" value="YVTN repeat-like/Quinoprotein amine dehydrogenase"/>
    <property type="match status" value="1"/>
</dbReference>
<evidence type="ECO:0000256" key="1">
    <source>
        <dbReference type="ARBA" id="ARBA00005564"/>
    </source>
</evidence>
<evidence type="ECO:0000313" key="3">
    <source>
        <dbReference type="EMBL" id="GLQ08090.1"/>
    </source>
</evidence>
<dbReference type="PANTHER" id="PTHR30344">
    <property type="entry name" value="6-PHOSPHOGLUCONOLACTONASE-RELATED"/>
    <property type="match status" value="1"/>
</dbReference>
<dbReference type="InterPro" id="IPR015943">
    <property type="entry name" value="WD40/YVTN_repeat-like_dom_sf"/>
</dbReference>
<accession>A0ABQ5U8P4</accession>
<keyword evidence="2" id="KW-0313">Glucose metabolism</keyword>
<name>A0ABQ5U8P4_9HYPH</name>
<proteinExistence type="inferred from homology"/>
<evidence type="ECO:0000313" key="4">
    <source>
        <dbReference type="Proteomes" id="UP001161406"/>
    </source>
</evidence>
<organism evidence="3 4">
    <name type="scientific">Devosia yakushimensis</name>
    <dbReference type="NCBI Taxonomy" id="470028"/>
    <lineage>
        <taxon>Bacteria</taxon>
        <taxon>Pseudomonadati</taxon>
        <taxon>Pseudomonadota</taxon>
        <taxon>Alphaproteobacteria</taxon>
        <taxon>Hyphomicrobiales</taxon>
        <taxon>Devosiaceae</taxon>
        <taxon>Devosia</taxon>
    </lineage>
</organism>
<dbReference type="InterPro" id="IPR019405">
    <property type="entry name" value="Lactonase_7-beta_prop"/>
</dbReference>
<dbReference type="PANTHER" id="PTHR30344:SF1">
    <property type="entry name" value="6-PHOSPHOGLUCONOLACTONASE"/>
    <property type="match status" value="1"/>
</dbReference>
<dbReference type="SUPFAM" id="SSF51004">
    <property type="entry name" value="C-terminal (heme d1) domain of cytochrome cd1-nitrite reductase"/>
    <property type="match status" value="1"/>
</dbReference>